<organism evidence="2 3">
    <name type="scientific">Candidatus Methylobacter favarea</name>
    <dbReference type="NCBI Taxonomy" id="2707345"/>
    <lineage>
        <taxon>Bacteria</taxon>
        <taxon>Pseudomonadati</taxon>
        <taxon>Pseudomonadota</taxon>
        <taxon>Gammaproteobacteria</taxon>
        <taxon>Methylococcales</taxon>
        <taxon>Methylococcaceae</taxon>
        <taxon>Methylobacter</taxon>
    </lineage>
</organism>
<proteinExistence type="predicted"/>
<dbReference type="Proteomes" id="UP000494216">
    <property type="component" value="Unassembled WGS sequence"/>
</dbReference>
<keyword evidence="1" id="KW-0472">Membrane</keyword>
<reference evidence="2 3" key="1">
    <citation type="submission" date="2020-02" db="EMBL/GenBank/DDBJ databases">
        <authorList>
            <person name="Hogendoorn C."/>
        </authorList>
    </citation>
    <scope>NUCLEOTIDE SEQUENCE [LARGE SCALE GENOMIC DNA]</scope>
    <source>
        <strain evidence="2">METHB21</strain>
    </source>
</reference>
<keyword evidence="1" id="KW-1133">Transmembrane helix</keyword>
<accession>A0A8S0W9Q9</accession>
<dbReference type="AlphaFoldDB" id="A0A8S0W9Q9"/>
<evidence type="ECO:0000256" key="1">
    <source>
        <dbReference type="SAM" id="Phobius"/>
    </source>
</evidence>
<comment type="caution">
    <text evidence="2">The sequence shown here is derived from an EMBL/GenBank/DDBJ whole genome shotgun (WGS) entry which is preliminary data.</text>
</comment>
<feature type="transmembrane region" description="Helical" evidence="1">
    <location>
        <begin position="105"/>
        <end position="130"/>
    </location>
</feature>
<evidence type="ECO:0000313" key="3">
    <source>
        <dbReference type="Proteomes" id="UP000494216"/>
    </source>
</evidence>
<keyword evidence="1" id="KW-0812">Transmembrane</keyword>
<dbReference type="RefSeq" id="WP_174625118.1">
    <property type="nucleotide sequence ID" value="NZ_CADCXN010000046.1"/>
</dbReference>
<feature type="transmembrane region" description="Helical" evidence="1">
    <location>
        <begin position="79"/>
        <end position="99"/>
    </location>
</feature>
<evidence type="ECO:0000313" key="2">
    <source>
        <dbReference type="EMBL" id="CAA9890156.1"/>
    </source>
</evidence>
<feature type="transmembrane region" description="Helical" evidence="1">
    <location>
        <begin position="6"/>
        <end position="24"/>
    </location>
</feature>
<protein>
    <submittedName>
        <fullName evidence="2">Uncharacterized protein</fullName>
    </submittedName>
</protein>
<gene>
    <name evidence="2" type="ORF">METHB2_190043</name>
</gene>
<sequence>MIALEIVITLVATFVIALITLLLIQRSASLRATLTHSLEVLELAKRLNCNEADFKNLIKKRLEPFYLETDRPFITSAKLLGQLLFGMAVFIGFTWWSLYLIKQGYAQWAVLSGIFALIGMVIPFIAWIGYKQRSEAMQQLMVDLNRYEKSLAEKKLSQSNKEPDTQAGVLIAKIVPEVIPAIEAAAEIVPEIIAAAEAMISKVKYGNKNHQLPEKTQKIPQDSILKRHYLGRLRTEIESGLPPCPSDSVLRRHYDQLIAAEMEKRMEKINA</sequence>
<keyword evidence="3" id="KW-1185">Reference proteome</keyword>
<dbReference type="EMBL" id="CADCXN010000046">
    <property type="protein sequence ID" value="CAA9890156.1"/>
    <property type="molecule type" value="Genomic_DNA"/>
</dbReference>
<name>A0A8S0W9Q9_9GAMM</name>